<dbReference type="RefSeq" id="WP_219201240.1">
    <property type="nucleotide sequence ID" value="NZ_JAHWQX010000002.1"/>
</dbReference>
<comment type="caution">
    <text evidence="2">The sequence shown here is derived from an EMBL/GenBank/DDBJ whole genome shotgun (WGS) entry which is preliminary data.</text>
</comment>
<reference evidence="2" key="1">
    <citation type="submission" date="2021-07" db="EMBL/GenBank/DDBJ databases">
        <title>Pseudohoeflea marina sp. nov. a polyhydroxyalcanoate-producing bacterium.</title>
        <authorList>
            <person name="Zheng W."/>
            <person name="Yu S."/>
            <person name="Huang Y."/>
        </authorList>
    </citation>
    <scope>NUCLEOTIDE SEQUENCE</scope>
    <source>
        <strain evidence="2">DP4N28-3</strain>
    </source>
</reference>
<dbReference type="Proteomes" id="UP001430804">
    <property type="component" value="Unassembled WGS sequence"/>
</dbReference>
<evidence type="ECO:0000313" key="2">
    <source>
        <dbReference type="EMBL" id="MBW3097319.1"/>
    </source>
</evidence>
<protein>
    <submittedName>
        <fullName evidence="2">Phasin family protein</fullName>
    </submittedName>
</protein>
<name>A0ABS6WQJ8_9HYPH</name>
<evidence type="ECO:0000313" key="3">
    <source>
        <dbReference type="Proteomes" id="UP001430804"/>
    </source>
</evidence>
<accession>A0ABS6WQJ8</accession>
<evidence type="ECO:0000259" key="1">
    <source>
        <dbReference type="Pfam" id="PF09361"/>
    </source>
</evidence>
<gene>
    <name evidence="2" type="ORF">KY465_08510</name>
</gene>
<feature type="domain" description="Phasin" evidence="1">
    <location>
        <begin position="44"/>
        <end position="140"/>
    </location>
</feature>
<keyword evidence="3" id="KW-1185">Reference proteome</keyword>
<proteinExistence type="predicted"/>
<dbReference type="InterPro" id="IPR018968">
    <property type="entry name" value="Phasin"/>
</dbReference>
<dbReference type="EMBL" id="JAHWQX010000002">
    <property type="protein sequence ID" value="MBW3097319.1"/>
    <property type="molecule type" value="Genomic_DNA"/>
</dbReference>
<dbReference type="Pfam" id="PF09361">
    <property type="entry name" value="Phasin_2"/>
    <property type="match status" value="1"/>
</dbReference>
<sequence length="159" mass="17391">MANSKTQKSAEMFKFPTFDMGQVSESYREYADRAMTQSRESYAKIKQASESATQTVESTLENAQAGTVELSLKAIDGVRQGTENALSHVEALLGVRSIAEMIELQSTFMRKQSELMVDQTKIMQEAVRKVAGDVSKPAKDATEKVMANVETEAKAAKAG</sequence>
<organism evidence="2 3">
    <name type="scientific">Pseudohoeflea coraliihabitans</name>
    <dbReference type="NCBI Taxonomy" id="2860393"/>
    <lineage>
        <taxon>Bacteria</taxon>
        <taxon>Pseudomonadati</taxon>
        <taxon>Pseudomonadota</taxon>
        <taxon>Alphaproteobacteria</taxon>
        <taxon>Hyphomicrobiales</taxon>
        <taxon>Rhizobiaceae</taxon>
        <taxon>Pseudohoeflea</taxon>
    </lineage>
</organism>